<evidence type="ECO:0000313" key="2">
    <source>
        <dbReference type="Proteomes" id="UP000789901"/>
    </source>
</evidence>
<keyword evidence="2" id="KW-1185">Reference proteome</keyword>
<reference evidence="1 2" key="1">
    <citation type="submission" date="2021-06" db="EMBL/GenBank/DDBJ databases">
        <authorList>
            <person name="Kallberg Y."/>
            <person name="Tangrot J."/>
            <person name="Rosling A."/>
        </authorList>
    </citation>
    <scope>NUCLEOTIDE SEQUENCE [LARGE SCALE GENOMIC DNA]</scope>
    <source>
        <strain evidence="1 2">120-4 pot B 10/14</strain>
    </source>
</reference>
<dbReference type="EMBL" id="CAJVQB010055786">
    <property type="protein sequence ID" value="CAG8837394.1"/>
    <property type="molecule type" value="Genomic_DNA"/>
</dbReference>
<dbReference type="Proteomes" id="UP000789901">
    <property type="component" value="Unassembled WGS sequence"/>
</dbReference>
<comment type="caution">
    <text evidence="1">The sequence shown here is derived from an EMBL/GenBank/DDBJ whole genome shotgun (WGS) entry which is preliminary data.</text>
</comment>
<feature type="non-terminal residue" evidence="1">
    <location>
        <position position="94"/>
    </location>
</feature>
<name>A0ABN7WQ00_GIGMA</name>
<protein>
    <submittedName>
        <fullName evidence="1">22082_t:CDS:1</fullName>
    </submittedName>
</protein>
<accession>A0ABN7WQ00</accession>
<proteinExistence type="predicted"/>
<organism evidence="1 2">
    <name type="scientific">Gigaspora margarita</name>
    <dbReference type="NCBI Taxonomy" id="4874"/>
    <lineage>
        <taxon>Eukaryota</taxon>
        <taxon>Fungi</taxon>
        <taxon>Fungi incertae sedis</taxon>
        <taxon>Mucoromycota</taxon>
        <taxon>Glomeromycotina</taxon>
        <taxon>Glomeromycetes</taxon>
        <taxon>Diversisporales</taxon>
        <taxon>Gigasporaceae</taxon>
        <taxon>Gigaspora</taxon>
    </lineage>
</organism>
<feature type="non-terminal residue" evidence="1">
    <location>
        <position position="1"/>
    </location>
</feature>
<sequence>DKQIEILYKKFKEKLKILYYQPPDPQTAKVINRKESFTPIVTKRVSDAYDQNFTGAIVTNKNFPRKKKELAEGRVNEPMELVIEVESNDEDEEF</sequence>
<gene>
    <name evidence="1" type="ORF">GMARGA_LOCUS33477</name>
</gene>
<evidence type="ECO:0000313" key="1">
    <source>
        <dbReference type="EMBL" id="CAG8837394.1"/>
    </source>
</evidence>